<organism evidence="5 6">
    <name type="scientific">Magnetofaba australis IT-1</name>
    <dbReference type="NCBI Taxonomy" id="1434232"/>
    <lineage>
        <taxon>Bacteria</taxon>
        <taxon>Pseudomonadati</taxon>
        <taxon>Pseudomonadota</taxon>
        <taxon>Magnetococcia</taxon>
        <taxon>Magnetococcales</taxon>
        <taxon>Magnetococcaceae</taxon>
        <taxon>Magnetofaba</taxon>
    </lineage>
</organism>
<feature type="domain" description="GGDEF" evidence="4">
    <location>
        <begin position="303"/>
        <end position="438"/>
    </location>
</feature>
<evidence type="ECO:0000256" key="3">
    <source>
        <dbReference type="SAM" id="Coils"/>
    </source>
</evidence>
<dbReference type="PROSITE" id="PS50887">
    <property type="entry name" value="GGDEF"/>
    <property type="match status" value="1"/>
</dbReference>
<dbReference type="CDD" id="cd01949">
    <property type="entry name" value="GGDEF"/>
    <property type="match status" value="1"/>
</dbReference>
<dbReference type="NCBIfam" id="TIGR00254">
    <property type="entry name" value="GGDEF"/>
    <property type="match status" value="1"/>
</dbReference>
<dbReference type="Gene3D" id="3.30.70.270">
    <property type="match status" value="1"/>
</dbReference>
<feature type="coiled-coil region" evidence="3">
    <location>
        <begin position="217"/>
        <end position="272"/>
    </location>
</feature>
<dbReference type="InterPro" id="IPR029787">
    <property type="entry name" value="Nucleotide_cyclase"/>
</dbReference>
<evidence type="ECO:0000256" key="1">
    <source>
        <dbReference type="ARBA" id="ARBA00012528"/>
    </source>
</evidence>
<dbReference type="GO" id="GO:0005886">
    <property type="term" value="C:plasma membrane"/>
    <property type="evidence" value="ECO:0007669"/>
    <property type="project" value="TreeGrafter"/>
</dbReference>
<dbReference type="GO" id="GO:1902201">
    <property type="term" value="P:negative regulation of bacterial-type flagellum-dependent cell motility"/>
    <property type="evidence" value="ECO:0007669"/>
    <property type="project" value="TreeGrafter"/>
</dbReference>
<sequence>MLDYFDGKHSDRDRARRLLKDRIFKEALGADVAAQPLGRLLLAALEKGFKPLLRGDHEGQAEADRLACTLRKARAEKELDGQLQTLLTLAERLRARMAEGGGESASDGATQALRGRIEQLLRGLAALDGDETWVGRESAALLEISDPAAADLQLAAFCTRLLEESDALREKRRAERRMLLELLAELADRLDLLHETAGGFTGRLGGTISRIRGSDEVSDLEQLRNVLLSEAESLMSETEALTDELAINQAHLVETQNRMRELEAELERTRAESLKDPLTGAANRRAMDEHLAREFARCQRHGEALSVILFDLDHFKKVNDNYGHLVGDKVLITVAERAGKMIRQSDILARYGGEEFAIILPETDAHGAAAIAEKVRQDVAKLCFKTNAQELTVTSSFGVSELALLDGEITPAALLKRADEALYRSKSGGRNQVTVDGGAAAEAVAT</sequence>
<dbReference type="EMBL" id="LVJN01000020">
    <property type="protein sequence ID" value="OSM01543.1"/>
    <property type="molecule type" value="Genomic_DNA"/>
</dbReference>
<reference evidence="5 6" key="1">
    <citation type="journal article" date="2016" name="BMC Genomics">
        <title>Combined genomic and structural analyses of a cultured magnetotactic bacterium reveals its niche adaptation to a dynamic environment.</title>
        <authorList>
            <person name="Araujo A.C."/>
            <person name="Morillo V."/>
            <person name="Cypriano J."/>
            <person name="Teixeira L.C."/>
            <person name="Leao P."/>
            <person name="Lyra S."/>
            <person name="Almeida L.G."/>
            <person name="Bazylinski D.A."/>
            <person name="Vasconcellos A.T."/>
            <person name="Abreu F."/>
            <person name="Lins U."/>
        </authorList>
    </citation>
    <scope>NUCLEOTIDE SEQUENCE [LARGE SCALE GENOMIC DNA]</scope>
    <source>
        <strain evidence="5 6">IT-1</strain>
    </source>
</reference>
<dbReference type="Proteomes" id="UP000194003">
    <property type="component" value="Unassembled WGS sequence"/>
</dbReference>
<dbReference type="InterPro" id="IPR000160">
    <property type="entry name" value="GGDEF_dom"/>
</dbReference>
<dbReference type="PANTHER" id="PTHR45138">
    <property type="entry name" value="REGULATORY COMPONENTS OF SENSORY TRANSDUCTION SYSTEM"/>
    <property type="match status" value="1"/>
</dbReference>
<comment type="catalytic activity">
    <reaction evidence="2">
        <text>2 GTP = 3',3'-c-di-GMP + 2 diphosphate</text>
        <dbReference type="Rhea" id="RHEA:24898"/>
        <dbReference type="ChEBI" id="CHEBI:33019"/>
        <dbReference type="ChEBI" id="CHEBI:37565"/>
        <dbReference type="ChEBI" id="CHEBI:58805"/>
        <dbReference type="EC" id="2.7.7.65"/>
    </reaction>
</comment>
<keyword evidence="6" id="KW-1185">Reference proteome</keyword>
<dbReference type="PANTHER" id="PTHR45138:SF9">
    <property type="entry name" value="DIGUANYLATE CYCLASE DGCM-RELATED"/>
    <property type="match status" value="1"/>
</dbReference>
<dbReference type="GO" id="GO:0052621">
    <property type="term" value="F:diguanylate cyclase activity"/>
    <property type="evidence" value="ECO:0007669"/>
    <property type="project" value="UniProtKB-EC"/>
</dbReference>
<protein>
    <recommendedName>
        <fullName evidence="1">diguanylate cyclase</fullName>
        <ecNumber evidence="1">2.7.7.65</ecNumber>
    </recommendedName>
</protein>
<dbReference type="SMART" id="SM00267">
    <property type="entry name" value="GGDEF"/>
    <property type="match status" value="1"/>
</dbReference>
<evidence type="ECO:0000256" key="2">
    <source>
        <dbReference type="ARBA" id="ARBA00034247"/>
    </source>
</evidence>
<evidence type="ECO:0000259" key="4">
    <source>
        <dbReference type="PROSITE" id="PS50887"/>
    </source>
</evidence>
<dbReference type="EC" id="2.7.7.65" evidence="1"/>
<dbReference type="GO" id="GO:0043709">
    <property type="term" value="P:cell adhesion involved in single-species biofilm formation"/>
    <property type="evidence" value="ECO:0007669"/>
    <property type="project" value="TreeGrafter"/>
</dbReference>
<dbReference type="Pfam" id="PF00990">
    <property type="entry name" value="GGDEF"/>
    <property type="match status" value="1"/>
</dbReference>
<dbReference type="SUPFAM" id="SSF55073">
    <property type="entry name" value="Nucleotide cyclase"/>
    <property type="match status" value="1"/>
</dbReference>
<gene>
    <name evidence="5" type="ORF">MAIT1_01539</name>
</gene>
<dbReference type="AlphaFoldDB" id="A0A1Y2K0I3"/>
<comment type="caution">
    <text evidence="5">The sequence shown here is derived from an EMBL/GenBank/DDBJ whole genome shotgun (WGS) entry which is preliminary data.</text>
</comment>
<dbReference type="InterPro" id="IPR050469">
    <property type="entry name" value="Diguanylate_Cyclase"/>
</dbReference>
<dbReference type="FunFam" id="3.30.70.270:FF:000001">
    <property type="entry name" value="Diguanylate cyclase domain protein"/>
    <property type="match status" value="1"/>
</dbReference>
<dbReference type="STRING" id="1434232.MAIT1_01539"/>
<accession>A0A1Y2K0I3</accession>
<evidence type="ECO:0000313" key="5">
    <source>
        <dbReference type="EMBL" id="OSM01543.1"/>
    </source>
</evidence>
<evidence type="ECO:0000313" key="6">
    <source>
        <dbReference type="Proteomes" id="UP000194003"/>
    </source>
</evidence>
<name>A0A1Y2K0I3_9PROT</name>
<keyword evidence="3" id="KW-0175">Coiled coil</keyword>
<dbReference type="InterPro" id="IPR043128">
    <property type="entry name" value="Rev_trsase/Diguanyl_cyclase"/>
</dbReference>
<proteinExistence type="predicted"/>